<dbReference type="InterPro" id="IPR001932">
    <property type="entry name" value="PPM-type_phosphatase-like_dom"/>
</dbReference>
<feature type="transmembrane region" description="Helical" evidence="2">
    <location>
        <begin position="66"/>
        <end position="85"/>
    </location>
</feature>
<evidence type="ECO:0000256" key="1">
    <source>
        <dbReference type="ARBA" id="ARBA00022801"/>
    </source>
</evidence>
<dbReference type="Pfam" id="PF07228">
    <property type="entry name" value="SpoIIE"/>
    <property type="match status" value="1"/>
</dbReference>
<keyword evidence="2" id="KW-0812">Transmembrane</keyword>
<accession>A0A0D8BH30</accession>
<keyword evidence="1" id="KW-0378">Hydrolase</keyword>
<dbReference type="PROSITE" id="PS51746">
    <property type="entry name" value="PPM_2"/>
    <property type="match status" value="1"/>
</dbReference>
<gene>
    <name evidence="4" type="ORF">FF36_02162</name>
</gene>
<organism evidence="4 5">
    <name type="scientific">Frankia torreyi</name>
    <dbReference type="NCBI Taxonomy" id="1856"/>
    <lineage>
        <taxon>Bacteria</taxon>
        <taxon>Bacillati</taxon>
        <taxon>Actinomycetota</taxon>
        <taxon>Actinomycetes</taxon>
        <taxon>Frankiales</taxon>
        <taxon>Frankiaceae</taxon>
        <taxon>Frankia</taxon>
    </lineage>
</organism>
<dbReference type="AlphaFoldDB" id="A0A0D8BH30"/>
<evidence type="ECO:0000256" key="2">
    <source>
        <dbReference type="SAM" id="Phobius"/>
    </source>
</evidence>
<keyword evidence="2" id="KW-1133">Transmembrane helix</keyword>
<feature type="transmembrane region" description="Helical" evidence="2">
    <location>
        <begin position="36"/>
        <end position="54"/>
    </location>
</feature>
<reference evidence="5" key="1">
    <citation type="submission" date="2015-02" db="EMBL/GenBank/DDBJ databases">
        <title>Draft Genome of Frankia sp. CpI1-S.</title>
        <authorList>
            <person name="Oshone R.T."/>
            <person name="Ngom M."/>
            <person name="Ghodhbane-Gtari F."/>
            <person name="Gtari M."/>
            <person name="Morris K."/>
            <person name="Thomas K."/>
            <person name="Sen A."/>
            <person name="Tisa L.S."/>
        </authorList>
    </citation>
    <scope>NUCLEOTIDE SEQUENCE [LARGE SCALE GENOMIC DNA]</scope>
    <source>
        <strain evidence="5">CpI1-S</strain>
    </source>
</reference>
<evidence type="ECO:0000259" key="3">
    <source>
        <dbReference type="PROSITE" id="PS51746"/>
    </source>
</evidence>
<protein>
    <submittedName>
        <fullName evidence="4">Stage II sporulation protein E (SpoIIE)</fullName>
    </submittedName>
</protein>
<keyword evidence="5" id="KW-1185">Reference proteome</keyword>
<dbReference type="Proteomes" id="UP000032545">
    <property type="component" value="Unassembled WGS sequence"/>
</dbReference>
<dbReference type="GO" id="GO:0016791">
    <property type="term" value="F:phosphatase activity"/>
    <property type="evidence" value="ECO:0007669"/>
    <property type="project" value="TreeGrafter"/>
</dbReference>
<proteinExistence type="predicted"/>
<evidence type="ECO:0000313" key="5">
    <source>
        <dbReference type="Proteomes" id="UP000032545"/>
    </source>
</evidence>
<dbReference type="PANTHER" id="PTHR43156:SF2">
    <property type="entry name" value="STAGE II SPORULATION PROTEIN E"/>
    <property type="match status" value="1"/>
</dbReference>
<evidence type="ECO:0000313" key="4">
    <source>
        <dbReference type="EMBL" id="KJE23456.1"/>
    </source>
</evidence>
<name>A0A0D8BH30_9ACTN</name>
<dbReference type="PANTHER" id="PTHR43156">
    <property type="entry name" value="STAGE II SPORULATION PROTEIN E-RELATED"/>
    <property type="match status" value="1"/>
</dbReference>
<dbReference type="Gene3D" id="3.60.40.10">
    <property type="entry name" value="PPM-type phosphatase domain"/>
    <property type="match status" value="1"/>
</dbReference>
<dbReference type="InterPro" id="IPR052016">
    <property type="entry name" value="Bact_Sigma-Reg"/>
</dbReference>
<dbReference type="PATRIC" id="fig|1502723.3.peg.1120"/>
<reference evidence="4 5" key="2">
    <citation type="journal article" date="2016" name="Genome Announc.">
        <title>Permanent Draft Genome Sequences for Two Variants of Frankia sp. Strain CpI1, the First Frankia Strain Isolated from Root Nodules of Comptonia peregrina.</title>
        <authorList>
            <person name="Oshone R."/>
            <person name="Hurst S.G.IV."/>
            <person name="Abebe-Akele F."/>
            <person name="Simpson S."/>
            <person name="Morris K."/>
            <person name="Thomas W.K."/>
            <person name="Tisa L.S."/>
        </authorList>
    </citation>
    <scope>NUCLEOTIDE SEQUENCE [LARGE SCALE GENOMIC DNA]</scope>
    <source>
        <strain evidence="5">CpI1-S</strain>
    </source>
</reference>
<dbReference type="SUPFAM" id="SSF81606">
    <property type="entry name" value="PP2C-like"/>
    <property type="match status" value="1"/>
</dbReference>
<sequence length="354" mass="37064">MLAGVAALELSNREWTVLELAVLSPMLAATFGGPRLTALYGVLAIGVGVMLGIYDHLFGQSDGGPTAQAVRLGGVAVGGVLAVLVSRYNTRRETKLQNVTRVAEVAQQSILAAVPRSSGGLHFAVRYESAAAEARIGGDLYEVVDTAWGTRLLVGDVRGKGLDAVRIASRVLGCFRFVGRAADNLPAVLAGLNAEVAEVCELDDFVTAVVGQIDGRRLWLANAGHPDPVLVRAGRASLLCVPTRLPPLGLLADATGAIGGATENTVEVTLRPGDRLLLYTDGITEARDPTTGRFFPLLPAAQAALSRGTLEESVADLVDRVRAWSRSTLNDDVALLAAELPRPAGRQRRGPPGG</sequence>
<feature type="domain" description="PPM-type phosphatase" evidence="3">
    <location>
        <begin position="124"/>
        <end position="340"/>
    </location>
</feature>
<dbReference type="SMART" id="SM00331">
    <property type="entry name" value="PP2C_SIG"/>
    <property type="match status" value="1"/>
</dbReference>
<comment type="caution">
    <text evidence="4">The sequence shown here is derived from an EMBL/GenBank/DDBJ whole genome shotgun (WGS) entry which is preliminary data.</text>
</comment>
<dbReference type="InterPro" id="IPR036457">
    <property type="entry name" value="PPM-type-like_dom_sf"/>
</dbReference>
<keyword evidence="2" id="KW-0472">Membrane</keyword>
<dbReference type="EMBL" id="JYFN01000013">
    <property type="protein sequence ID" value="KJE23456.1"/>
    <property type="molecule type" value="Genomic_DNA"/>
</dbReference>